<proteinExistence type="predicted"/>
<keyword evidence="1" id="KW-0732">Signal</keyword>
<dbReference type="RefSeq" id="WP_027411089.1">
    <property type="nucleotide sequence ID" value="NZ_BMWS01000001.1"/>
</dbReference>
<feature type="signal peptide" evidence="1">
    <location>
        <begin position="1"/>
        <end position="20"/>
    </location>
</feature>
<evidence type="ECO:0000256" key="1">
    <source>
        <dbReference type="SAM" id="SignalP"/>
    </source>
</evidence>
<gene>
    <name evidence="2" type="ORF">GCM10007384_01300</name>
</gene>
<name>A0A918JSA6_9FLAO</name>
<evidence type="ECO:0000313" key="2">
    <source>
        <dbReference type="EMBL" id="GGX03297.1"/>
    </source>
</evidence>
<keyword evidence="3" id="KW-1185">Reference proteome</keyword>
<reference evidence="2 3" key="1">
    <citation type="journal article" date="2014" name="Int. J. Syst. Evol. Microbiol.">
        <title>Complete genome sequence of Corynebacterium casei LMG S-19264T (=DSM 44701T), isolated from a smear-ripened cheese.</title>
        <authorList>
            <consortium name="US DOE Joint Genome Institute (JGI-PGF)"/>
            <person name="Walter F."/>
            <person name="Albersmeier A."/>
            <person name="Kalinowski J."/>
            <person name="Ruckert C."/>
        </authorList>
    </citation>
    <scope>NUCLEOTIDE SEQUENCE [LARGE SCALE GENOMIC DNA]</scope>
    <source>
        <strain evidence="2 3">KCTC 12285</strain>
    </source>
</reference>
<organism evidence="2 3">
    <name type="scientific">Aquimarina muelleri</name>
    <dbReference type="NCBI Taxonomy" id="279356"/>
    <lineage>
        <taxon>Bacteria</taxon>
        <taxon>Pseudomonadati</taxon>
        <taxon>Bacteroidota</taxon>
        <taxon>Flavobacteriia</taxon>
        <taxon>Flavobacteriales</taxon>
        <taxon>Flavobacteriaceae</taxon>
        <taxon>Aquimarina</taxon>
    </lineage>
</organism>
<accession>A0A918JSA6</accession>
<evidence type="ECO:0008006" key="4">
    <source>
        <dbReference type="Google" id="ProtNLM"/>
    </source>
</evidence>
<feature type="chain" id="PRO_5037392489" description="Outer membrane protein beta-barrel domain-containing protein" evidence="1">
    <location>
        <begin position="21"/>
        <end position="178"/>
    </location>
</feature>
<comment type="caution">
    <text evidence="2">The sequence shown here is derived from an EMBL/GenBank/DDBJ whole genome shotgun (WGS) entry which is preliminary data.</text>
</comment>
<evidence type="ECO:0000313" key="3">
    <source>
        <dbReference type="Proteomes" id="UP000601108"/>
    </source>
</evidence>
<protein>
    <recommendedName>
        <fullName evidence="4">Outer membrane protein beta-barrel domain-containing protein</fullName>
    </recommendedName>
</protein>
<dbReference type="Proteomes" id="UP000601108">
    <property type="component" value="Unassembled WGS sequence"/>
</dbReference>
<sequence length="178" mass="19467">MKRLLIIITLTITSLTSICAQNKEQTLKGKWLIEANTNFGSASSANTSIQYTNFSDDKGSILNLGAEAGYFIMDDLALKIGLGYGSVDTGKESKSLNTFSYKIGAKYYIKGIIPFQINYNGASVEQKENPSYFGIQGGYAIFLGNTVSIEPGLGYDFSLNDNLYSDVFQFNIGFAIHL</sequence>
<dbReference type="EMBL" id="BMWS01000001">
    <property type="protein sequence ID" value="GGX03297.1"/>
    <property type="molecule type" value="Genomic_DNA"/>
</dbReference>
<dbReference type="AlphaFoldDB" id="A0A918JSA6"/>